<evidence type="ECO:0000256" key="1">
    <source>
        <dbReference type="SAM" id="MobiDB-lite"/>
    </source>
</evidence>
<comment type="caution">
    <text evidence="2">The sequence shown here is derived from an EMBL/GenBank/DDBJ whole genome shotgun (WGS) entry which is preliminary data.</text>
</comment>
<accession>A0AA38LVH7</accession>
<dbReference type="Proteomes" id="UP001164286">
    <property type="component" value="Unassembled WGS sequence"/>
</dbReference>
<keyword evidence="3" id="KW-1185">Reference proteome</keyword>
<dbReference type="AlphaFoldDB" id="A0AA38LVH7"/>
<evidence type="ECO:0000313" key="3">
    <source>
        <dbReference type="Proteomes" id="UP001164286"/>
    </source>
</evidence>
<reference evidence="2" key="1">
    <citation type="journal article" date="2022" name="G3 (Bethesda)">
        <title>High quality genome of the basidiomycete yeast Dioszegia hungarica PDD-24b-2 isolated from cloud water.</title>
        <authorList>
            <person name="Jarrige D."/>
            <person name="Haridas S."/>
            <person name="Bleykasten-Grosshans C."/>
            <person name="Joly M."/>
            <person name="Nadalig T."/>
            <person name="Sancelme M."/>
            <person name="Vuilleumier S."/>
            <person name="Grigoriev I.V."/>
            <person name="Amato P."/>
            <person name="Bringel F."/>
        </authorList>
    </citation>
    <scope>NUCLEOTIDE SEQUENCE</scope>
    <source>
        <strain evidence="2">PDD-24b-2</strain>
    </source>
</reference>
<feature type="compositionally biased region" description="Polar residues" evidence="1">
    <location>
        <begin position="34"/>
        <end position="45"/>
    </location>
</feature>
<organism evidence="2 3">
    <name type="scientific">Dioszegia hungarica</name>
    <dbReference type="NCBI Taxonomy" id="4972"/>
    <lineage>
        <taxon>Eukaryota</taxon>
        <taxon>Fungi</taxon>
        <taxon>Dikarya</taxon>
        <taxon>Basidiomycota</taxon>
        <taxon>Agaricomycotina</taxon>
        <taxon>Tremellomycetes</taxon>
        <taxon>Tremellales</taxon>
        <taxon>Bulleribasidiaceae</taxon>
        <taxon>Dioszegia</taxon>
    </lineage>
</organism>
<dbReference type="GeneID" id="77727853"/>
<name>A0AA38LVH7_9TREE</name>
<protein>
    <submittedName>
        <fullName evidence="2">Uncharacterized protein</fullName>
    </submittedName>
</protein>
<proteinExistence type="predicted"/>
<gene>
    <name evidence="2" type="ORF">MKK02DRAFT_33098</name>
</gene>
<sequence length="207" mass="22717">MPGRVGHVPVRPREGETRGTGLIIRLQPVETSLKDPTTPQCTWPTDSWEPLGRTSDAPRTARSLYPGWSIPASTAAQGELPTIICDNHIAEETSRRVDQVESALLAVSRTTGIDRTQSLRGLGTGTDSSIVDRVKTLIWEYRQEGTIGDEKLQELVTDIGTWMRETEKTGAVNEWEELRNCLTAVQLIGSAVSTNQKVRCLQGGHAD</sequence>
<dbReference type="RefSeq" id="XP_052945521.1">
    <property type="nucleotide sequence ID" value="XM_053088648.1"/>
</dbReference>
<dbReference type="EMBL" id="JAKWFO010000005">
    <property type="protein sequence ID" value="KAI9635744.1"/>
    <property type="molecule type" value="Genomic_DNA"/>
</dbReference>
<feature type="region of interest" description="Disordered" evidence="1">
    <location>
        <begin position="33"/>
        <end position="55"/>
    </location>
</feature>
<evidence type="ECO:0000313" key="2">
    <source>
        <dbReference type="EMBL" id="KAI9635744.1"/>
    </source>
</evidence>